<feature type="compositionally biased region" description="Pro residues" evidence="1">
    <location>
        <begin position="41"/>
        <end position="55"/>
    </location>
</feature>
<reference evidence="3 4" key="1">
    <citation type="submission" date="2020-06" db="EMBL/GenBank/DDBJ databases">
        <authorList>
            <person name="Chanama M."/>
        </authorList>
    </citation>
    <scope>NUCLEOTIDE SEQUENCE [LARGE SCALE GENOMIC DNA]</scope>
    <source>
        <strain evidence="3 4">TBRC6557</strain>
    </source>
</reference>
<keyword evidence="2" id="KW-0812">Transmembrane</keyword>
<feature type="transmembrane region" description="Helical" evidence="2">
    <location>
        <begin position="217"/>
        <end position="238"/>
    </location>
</feature>
<feature type="compositionally biased region" description="Gly residues" evidence="1">
    <location>
        <begin position="160"/>
        <end position="174"/>
    </location>
</feature>
<keyword evidence="2" id="KW-0472">Membrane</keyword>
<feature type="compositionally biased region" description="Low complexity" evidence="1">
    <location>
        <begin position="111"/>
        <end position="125"/>
    </location>
</feature>
<evidence type="ECO:0000256" key="2">
    <source>
        <dbReference type="SAM" id="Phobius"/>
    </source>
</evidence>
<evidence type="ECO:0000313" key="3">
    <source>
        <dbReference type="EMBL" id="NUW41156.1"/>
    </source>
</evidence>
<protein>
    <submittedName>
        <fullName evidence="3">Uncharacterized protein</fullName>
    </submittedName>
</protein>
<gene>
    <name evidence="3" type="ORF">HT134_13535</name>
</gene>
<organism evidence="3 4">
    <name type="scientific">Nonomuraea rhodomycinica</name>
    <dbReference type="NCBI Taxonomy" id="1712872"/>
    <lineage>
        <taxon>Bacteria</taxon>
        <taxon>Bacillati</taxon>
        <taxon>Actinomycetota</taxon>
        <taxon>Actinomycetes</taxon>
        <taxon>Streptosporangiales</taxon>
        <taxon>Streptosporangiaceae</taxon>
        <taxon>Nonomuraea</taxon>
    </lineage>
</organism>
<dbReference type="RefSeq" id="WP_175600694.1">
    <property type="nucleotide sequence ID" value="NZ_JABWGO010000002.1"/>
</dbReference>
<dbReference type="EMBL" id="JABWGO010000002">
    <property type="protein sequence ID" value="NUW41156.1"/>
    <property type="molecule type" value="Genomic_DNA"/>
</dbReference>
<dbReference type="AlphaFoldDB" id="A0A7Y6IMY4"/>
<accession>A0A7Y6IMY4</accession>
<feature type="region of interest" description="Disordered" evidence="1">
    <location>
        <begin position="1"/>
        <end position="199"/>
    </location>
</feature>
<dbReference type="Proteomes" id="UP000546126">
    <property type="component" value="Unassembled WGS sequence"/>
</dbReference>
<proteinExistence type="predicted"/>
<keyword evidence="2" id="KW-1133">Transmembrane helix</keyword>
<keyword evidence="4" id="KW-1185">Reference proteome</keyword>
<evidence type="ECO:0000256" key="1">
    <source>
        <dbReference type="SAM" id="MobiDB-lite"/>
    </source>
</evidence>
<feature type="compositionally biased region" description="Pro residues" evidence="1">
    <location>
        <begin position="69"/>
        <end position="78"/>
    </location>
</feature>
<comment type="caution">
    <text evidence="3">The sequence shown here is derived from an EMBL/GenBank/DDBJ whole genome shotgun (WGS) entry which is preliminary data.</text>
</comment>
<name>A0A7Y6IMY4_9ACTN</name>
<sequence length="463" mass="46623">MADVGDQQPSQDAPTTPFRKIVVPADETAGPADETVRISRPPVPRPSGPAEPPSRPQQQGPAPRSGPRQSPPSGPQPAGPSYGAQPRSGPQGAAPYGTQPRSGPQGASPHGAQAQSGPQPAAPYGTQPRSGPQGASPYGAQPRSGPQAGSSYGAQPRSGPQGGPAYGSPAGGTWMGAATRVGSGPGPSQQYPLPPALPPAPPKSGLFSRIGDIPIRVVYLLGAIIATVAAVLLIFTLFSGDVPKNQQPQGGSIPPPPAAAEPTAAVRSATASAAPSPATVELPSVPATKEYAVLPGTASVVIGLVDDQQAGLSYPRLGAPWKTATVAPFTVAQRAGKAAAPGVPVALIGSAPLPGAAPATPPAKEADYRKLAARAAKWALGAQYPPGATLTWTGSERAALGKGWTLSFEVAYRTDGGRRVAQGLVSVVNAGRAKPAMLFASIPESGRSRWRDLNTLADRVTPA</sequence>
<evidence type="ECO:0000313" key="4">
    <source>
        <dbReference type="Proteomes" id="UP000546126"/>
    </source>
</evidence>